<dbReference type="SMART" id="SM00387">
    <property type="entry name" value="HATPase_c"/>
    <property type="match status" value="1"/>
</dbReference>
<dbReference type="SMART" id="SM00086">
    <property type="entry name" value="PAC"/>
    <property type="match status" value="3"/>
</dbReference>
<dbReference type="PANTHER" id="PTHR43304:SF1">
    <property type="entry name" value="PAC DOMAIN-CONTAINING PROTEIN"/>
    <property type="match status" value="1"/>
</dbReference>
<name>A0A8J6QV42_9BACT</name>
<dbReference type="Gene3D" id="3.30.565.10">
    <property type="entry name" value="Histidine kinase-like ATPase, C-terminal domain"/>
    <property type="match status" value="1"/>
</dbReference>
<dbReference type="InterPro" id="IPR003661">
    <property type="entry name" value="HisK_dim/P_dom"/>
</dbReference>
<dbReference type="Proteomes" id="UP000632828">
    <property type="component" value="Unassembled WGS sequence"/>
</dbReference>
<evidence type="ECO:0000313" key="10">
    <source>
        <dbReference type="EMBL" id="MBD1401210.1"/>
    </source>
</evidence>
<dbReference type="InterPro" id="IPR000014">
    <property type="entry name" value="PAS"/>
</dbReference>
<dbReference type="PRINTS" id="PR00344">
    <property type="entry name" value="BCTRLSENSOR"/>
</dbReference>
<dbReference type="InterPro" id="IPR005467">
    <property type="entry name" value="His_kinase_dom"/>
</dbReference>
<dbReference type="SMART" id="SM00388">
    <property type="entry name" value="HisKA"/>
    <property type="match status" value="1"/>
</dbReference>
<dbReference type="PROSITE" id="PS50113">
    <property type="entry name" value="PAC"/>
    <property type="match status" value="1"/>
</dbReference>
<dbReference type="PROSITE" id="PS50109">
    <property type="entry name" value="HIS_KIN"/>
    <property type="match status" value="1"/>
</dbReference>
<evidence type="ECO:0000256" key="5">
    <source>
        <dbReference type="ARBA" id="ARBA00022777"/>
    </source>
</evidence>
<dbReference type="Pfam" id="PF00989">
    <property type="entry name" value="PAS"/>
    <property type="match status" value="1"/>
</dbReference>
<evidence type="ECO:0000259" key="7">
    <source>
        <dbReference type="PROSITE" id="PS50109"/>
    </source>
</evidence>
<evidence type="ECO:0000256" key="4">
    <source>
        <dbReference type="ARBA" id="ARBA00022679"/>
    </source>
</evidence>
<evidence type="ECO:0000313" key="11">
    <source>
        <dbReference type="Proteomes" id="UP000632828"/>
    </source>
</evidence>
<dbReference type="EC" id="2.7.13.3" evidence="2"/>
<evidence type="ECO:0000256" key="6">
    <source>
        <dbReference type="SAM" id="Phobius"/>
    </source>
</evidence>
<dbReference type="Pfam" id="PF00512">
    <property type="entry name" value="HisKA"/>
    <property type="match status" value="1"/>
</dbReference>
<keyword evidence="6" id="KW-0812">Transmembrane</keyword>
<dbReference type="GO" id="GO:0006355">
    <property type="term" value="P:regulation of DNA-templated transcription"/>
    <property type="evidence" value="ECO:0007669"/>
    <property type="project" value="InterPro"/>
</dbReference>
<dbReference type="InterPro" id="IPR036890">
    <property type="entry name" value="HATPase_C_sf"/>
</dbReference>
<protein>
    <recommendedName>
        <fullName evidence="2">histidine kinase</fullName>
        <ecNumber evidence="2">2.7.13.3</ecNumber>
    </recommendedName>
</protein>
<dbReference type="InterPro" id="IPR001610">
    <property type="entry name" value="PAC"/>
</dbReference>
<dbReference type="EMBL" id="JACWUN010000012">
    <property type="protein sequence ID" value="MBD1401210.1"/>
    <property type="molecule type" value="Genomic_DNA"/>
</dbReference>
<dbReference type="SUPFAM" id="SSF55874">
    <property type="entry name" value="ATPase domain of HSP90 chaperone/DNA topoisomerase II/histidine kinase"/>
    <property type="match status" value="1"/>
</dbReference>
<dbReference type="SUPFAM" id="SSF55785">
    <property type="entry name" value="PYP-like sensor domain (PAS domain)"/>
    <property type="match status" value="3"/>
</dbReference>
<evidence type="ECO:0000256" key="1">
    <source>
        <dbReference type="ARBA" id="ARBA00000085"/>
    </source>
</evidence>
<dbReference type="RefSeq" id="WP_191156572.1">
    <property type="nucleotide sequence ID" value="NZ_JACWUN010000012.1"/>
</dbReference>
<evidence type="ECO:0000259" key="8">
    <source>
        <dbReference type="PROSITE" id="PS50112"/>
    </source>
</evidence>
<organism evidence="10 11">
    <name type="scientific">Pelovirga terrestris</name>
    <dbReference type="NCBI Taxonomy" id="2771352"/>
    <lineage>
        <taxon>Bacteria</taxon>
        <taxon>Pseudomonadati</taxon>
        <taxon>Thermodesulfobacteriota</taxon>
        <taxon>Desulfuromonadia</taxon>
        <taxon>Geobacterales</taxon>
        <taxon>Geobacteraceae</taxon>
        <taxon>Pelovirga</taxon>
    </lineage>
</organism>
<feature type="domain" description="PAS" evidence="8">
    <location>
        <begin position="315"/>
        <end position="368"/>
    </location>
</feature>
<dbReference type="PROSITE" id="PS50112">
    <property type="entry name" value="PAS"/>
    <property type="match status" value="1"/>
</dbReference>
<proteinExistence type="predicted"/>
<keyword evidence="4" id="KW-0808">Transferase</keyword>
<reference evidence="10" key="1">
    <citation type="submission" date="2020-09" db="EMBL/GenBank/DDBJ databases">
        <title>Pelobacter alkaliphilus sp. nov., a novel anaerobic arsenate-reducing bacterium from terrestrial mud volcano.</title>
        <authorList>
            <person name="Khomyakova M.A."/>
            <person name="Merkel A.Y."/>
            <person name="Slobodkin A.I."/>
        </authorList>
    </citation>
    <scope>NUCLEOTIDE SEQUENCE</scope>
    <source>
        <strain evidence="10">M08fum</strain>
    </source>
</reference>
<dbReference type="InterPro" id="IPR004358">
    <property type="entry name" value="Sig_transdc_His_kin-like_C"/>
</dbReference>
<dbReference type="SMART" id="SM00091">
    <property type="entry name" value="PAS"/>
    <property type="match status" value="3"/>
</dbReference>
<keyword evidence="5" id="KW-0418">Kinase</keyword>
<feature type="domain" description="Histidine kinase" evidence="7">
    <location>
        <begin position="455"/>
        <end position="669"/>
    </location>
</feature>
<keyword evidence="6" id="KW-0472">Membrane</keyword>
<dbReference type="InterPro" id="IPR052162">
    <property type="entry name" value="Sensor_kinase/Photoreceptor"/>
</dbReference>
<accession>A0A8J6QV42</accession>
<dbReference type="PANTHER" id="PTHR43304">
    <property type="entry name" value="PHYTOCHROME-LIKE PROTEIN CPH1"/>
    <property type="match status" value="1"/>
</dbReference>
<dbReference type="CDD" id="cd00130">
    <property type="entry name" value="PAS"/>
    <property type="match status" value="2"/>
</dbReference>
<comment type="catalytic activity">
    <reaction evidence="1">
        <text>ATP + protein L-histidine = ADP + protein N-phospho-L-histidine.</text>
        <dbReference type="EC" id="2.7.13.3"/>
    </reaction>
</comment>
<dbReference type="InterPro" id="IPR003594">
    <property type="entry name" value="HATPase_dom"/>
</dbReference>
<feature type="domain" description="PAC" evidence="9">
    <location>
        <begin position="392"/>
        <end position="444"/>
    </location>
</feature>
<feature type="transmembrane region" description="Helical" evidence="6">
    <location>
        <begin position="272"/>
        <end position="295"/>
    </location>
</feature>
<evidence type="ECO:0000256" key="3">
    <source>
        <dbReference type="ARBA" id="ARBA00022553"/>
    </source>
</evidence>
<dbReference type="NCBIfam" id="TIGR00229">
    <property type="entry name" value="sensory_box"/>
    <property type="match status" value="2"/>
</dbReference>
<dbReference type="Gene3D" id="3.30.450.20">
    <property type="entry name" value="PAS domain"/>
    <property type="match status" value="3"/>
</dbReference>
<dbReference type="Gene3D" id="1.10.287.130">
    <property type="match status" value="1"/>
</dbReference>
<dbReference type="AlphaFoldDB" id="A0A8J6QV42"/>
<dbReference type="Pfam" id="PF13426">
    <property type="entry name" value="PAS_9"/>
    <property type="match status" value="2"/>
</dbReference>
<dbReference type="GO" id="GO:0000155">
    <property type="term" value="F:phosphorelay sensor kinase activity"/>
    <property type="evidence" value="ECO:0007669"/>
    <property type="project" value="InterPro"/>
</dbReference>
<dbReference type="InterPro" id="IPR000700">
    <property type="entry name" value="PAS-assoc_C"/>
</dbReference>
<dbReference type="Pfam" id="PF02518">
    <property type="entry name" value="HATPase_c"/>
    <property type="match status" value="1"/>
</dbReference>
<dbReference type="InterPro" id="IPR036097">
    <property type="entry name" value="HisK_dim/P_sf"/>
</dbReference>
<dbReference type="InterPro" id="IPR013767">
    <property type="entry name" value="PAS_fold"/>
</dbReference>
<dbReference type="InterPro" id="IPR035965">
    <property type="entry name" value="PAS-like_dom_sf"/>
</dbReference>
<sequence>MRLTTIAGLLTVSLFILPLPGHTEPLSALELFRQHRAMILLIDPGSGQIIDANEAAVAYYGYPYEQLLELNIQQINSLGPVATEQEIRRADREQRAYFAFHHRLANGDIRPVEVYSSPLDIDGHRLLASIIHDASDRENLQENIVQSESRLRYAEQVAGLGHWTLDLEHNSYRFSEGAMELLGLDHPVQPVPSLRQMILPDQRAHMIAAHERLVRQGIPYNVHFRFERPDGLIIDLNSQGVYNARENQVFGILHDITDTQEAMRRLSSRTAFFNRLAVAIVIVLLGIVALLYYAVRRSKDAEAALKTSKAKLQENFEMTELLLDSTAEGIYGIDRRGICTFCNSAALKLLGYRHREELVGHNIHDRIHHSHADGTRFPAEECTLLVRIDEQLHREEELLWCADGSIIPTEFWSYPMRRNGDTIGAVVTFLDISERKAQQAALQSKNQEMENFVYSVSHDLKSPLVTIKSFLRMLQQDLQEQNQEQIDEDLRYINGAAERMDNLLAGLLQLSRIGRLEGQPHAVDVARLVAETLVSLSGLLQEKEIKVRVDDIPHQLYGDPMRLGQIWQNLIENAGKYVGDQPQPQIDIGVEEKNGVTTFFIRDNGIGIDQQHAQRIFALFAQLDPQSPGSGIGLPMVKKIVELYQGRVWFESEGKDQGSCFYFTLPKALKPHEEKP</sequence>
<comment type="caution">
    <text evidence="10">The sequence shown here is derived from an EMBL/GenBank/DDBJ whole genome shotgun (WGS) entry which is preliminary data.</text>
</comment>
<dbReference type="CDD" id="cd00082">
    <property type="entry name" value="HisKA"/>
    <property type="match status" value="1"/>
</dbReference>
<keyword evidence="3" id="KW-0597">Phosphoprotein</keyword>
<keyword evidence="11" id="KW-1185">Reference proteome</keyword>
<dbReference type="SUPFAM" id="SSF47384">
    <property type="entry name" value="Homodimeric domain of signal transducing histidine kinase"/>
    <property type="match status" value="1"/>
</dbReference>
<gene>
    <name evidence="10" type="ORF">ICT70_11040</name>
</gene>
<evidence type="ECO:0000256" key="2">
    <source>
        <dbReference type="ARBA" id="ARBA00012438"/>
    </source>
</evidence>
<dbReference type="FunFam" id="3.30.565.10:FF:000006">
    <property type="entry name" value="Sensor histidine kinase WalK"/>
    <property type="match status" value="1"/>
</dbReference>
<evidence type="ECO:0000259" key="9">
    <source>
        <dbReference type="PROSITE" id="PS50113"/>
    </source>
</evidence>
<keyword evidence="6" id="KW-1133">Transmembrane helix</keyword>